<dbReference type="GO" id="GO:0046872">
    <property type="term" value="F:metal ion binding"/>
    <property type="evidence" value="ECO:0007669"/>
    <property type="project" value="UniProtKB-KW"/>
</dbReference>
<evidence type="ECO:0000256" key="4">
    <source>
        <dbReference type="PIRSR" id="PIRSR000355-2"/>
    </source>
</evidence>
<evidence type="ECO:0000313" key="5">
    <source>
        <dbReference type="EMBL" id="QFZ84538.1"/>
    </source>
</evidence>
<dbReference type="RefSeq" id="WP_153283157.1">
    <property type="nucleotide sequence ID" value="NZ_CP045644.1"/>
</dbReference>
<feature type="binding site" evidence="4">
    <location>
        <position position="60"/>
    </location>
    <ligand>
        <name>Fe cation</name>
        <dbReference type="ChEBI" id="CHEBI:24875"/>
        <label>1</label>
    </ligand>
</feature>
<accession>A0A5Q0M5S8</accession>
<feature type="binding site" evidence="4">
    <location>
        <position position="190"/>
    </location>
    <ligand>
        <name>Fe cation</name>
        <dbReference type="ChEBI" id="CHEBI:24875"/>
        <label>2</label>
    </ligand>
</feature>
<dbReference type="SUPFAM" id="SSF47240">
    <property type="entry name" value="Ferritin-like"/>
    <property type="match status" value="1"/>
</dbReference>
<dbReference type="UniPathway" id="UPA00326"/>
<dbReference type="InterPro" id="IPR009078">
    <property type="entry name" value="Ferritin-like_SF"/>
</dbReference>
<comment type="function">
    <text evidence="2">Provides the precursors necessary for DNA synthesis. Catalyzes the biosynthesis of deoxyribonucleotides from the corresponding ribonucleotides.</text>
</comment>
<dbReference type="AlphaFoldDB" id="A0A5Q0M5S8"/>
<comment type="similarity">
    <text evidence="1 2">Belongs to the ribonucleoside diphosphate reductase small chain family.</text>
</comment>
<comment type="catalytic activity">
    <reaction evidence="2">
        <text>a 2'-deoxyribonucleoside 5'-diphosphate + [thioredoxin]-disulfide + H2O = a ribonucleoside 5'-diphosphate + [thioredoxin]-dithiol</text>
        <dbReference type="Rhea" id="RHEA:23252"/>
        <dbReference type="Rhea" id="RHEA-COMP:10698"/>
        <dbReference type="Rhea" id="RHEA-COMP:10700"/>
        <dbReference type="ChEBI" id="CHEBI:15377"/>
        <dbReference type="ChEBI" id="CHEBI:29950"/>
        <dbReference type="ChEBI" id="CHEBI:50058"/>
        <dbReference type="ChEBI" id="CHEBI:57930"/>
        <dbReference type="ChEBI" id="CHEBI:73316"/>
        <dbReference type="EC" id="1.17.4.1"/>
    </reaction>
</comment>
<feature type="binding site" evidence="4">
    <location>
        <position position="94"/>
    </location>
    <ligand>
        <name>Fe cation</name>
        <dbReference type="ChEBI" id="CHEBI:24875"/>
        <label>1</label>
    </ligand>
</feature>
<dbReference type="Proteomes" id="UP000326780">
    <property type="component" value="Chromosome"/>
</dbReference>
<protein>
    <recommendedName>
        <fullName evidence="2">Ribonucleoside-diphosphate reductase subunit beta</fullName>
        <ecNumber evidence="2">1.17.4.1</ecNumber>
    </recommendedName>
</protein>
<dbReference type="CDD" id="cd01049">
    <property type="entry name" value="RNRR2"/>
    <property type="match status" value="1"/>
</dbReference>
<dbReference type="Pfam" id="PF00268">
    <property type="entry name" value="Ribonuc_red_sm"/>
    <property type="match status" value="1"/>
</dbReference>
<feature type="binding site" evidence="4">
    <location>
        <position position="194"/>
    </location>
    <ligand>
        <name>Fe cation</name>
        <dbReference type="ChEBI" id="CHEBI:24875"/>
        <label>2</label>
    </ligand>
</feature>
<dbReference type="PANTHER" id="PTHR23409:SF18">
    <property type="entry name" value="RIBONUCLEOSIDE-DIPHOSPHATE REDUCTASE SUBUNIT M2"/>
    <property type="match status" value="1"/>
</dbReference>
<feature type="binding site" evidence="4">
    <location>
        <position position="156"/>
    </location>
    <ligand>
        <name>Fe cation</name>
        <dbReference type="ChEBI" id="CHEBI:24875"/>
        <label>2</label>
    </ligand>
</feature>
<organism evidence="5 6">
    <name type="scientific">Variovorax paradoxus</name>
    <dbReference type="NCBI Taxonomy" id="34073"/>
    <lineage>
        <taxon>Bacteria</taxon>
        <taxon>Pseudomonadati</taxon>
        <taxon>Pseudomonadota</taxon>
        <taxon>Betaproteobacteria</taxon>
        <taxon>Burkholderiales</taxon>
        <taxon>Comamonadaceae</taxon>
        <taxon>Variovorax</taxon>
    </lineage>
</organism>
<comment type="cofactor">
    <cofactor evidence="2 4">
        <name>Fe cation</name>
        <dbReference type="ChEBI" id="CHEBI:24875"/>
    </cofactor>
    <text evidence="2 4">Binds 2 iron ions per subunit.</text>
</comment>
<evidence type="ECO:0000313" key="6">
    <source>
        <dbReference type="Proteomes" id="UP000326780"/>
    </source>
</evidence>
<keyword evidence="2" id="KW-0560">Oxidoreductase</keyword>
<name>A0A5Q0M5S8_VARPD</name>
<dbReference type="InterPro" id="IPR012348">
    <property type="entry name" value="RNR-like"/>
</dbReference>
<evidence type="ECO:0000256" key="3">
    <source>
        <dbReference type="PIRSR" id="PIRSR000355-1"/>
    </source>
</evidence>
<feature type="binding site" evidence="4">
    <location>
        <position position="91"/>
    </location>
    <ligand>
        <name>Fe cation</name>
        <dbReference type="ChEBI" id="CHEBI:24875"/>
        <label>2</label>
    </ligand>
</feature>
<evidence type="ECO:0000256" key="1">
    <source>
        <dbReference type="ARBA" id="ARBA00009303"/>
    </source>
</evidence>
<dbReference type="EMBL" id="CP045644">
    <property type="protein sequence ID" value="QFZ84538.1"/>
    <property type="molecule type" value="Genomic_DNA"/>
</dbReference>
<proteinExistence type="inferred from homology"/>
<dbReference type="PIRSF" id="PIRSF000355">
    <property type="entry name" value="NrdB"/>
    <property type="match status" value="1"/>
</dbReference>
<gene>
    <name evidence="5" type="ORF">GFK26_18080</name>
</gene>
<dbReference type="PANTHER" id="PTHR23409">
    <property type="entry name" value="RIBONUCLEOSIDE-DIPHOSPHATE REDUCTASE SMALL CHAIN"/>
    <property type="match status" value="1"/>
</dbReference>
<dbReference type="GO" id="GO:0009263">
    <property type="term" value="P:deoxyribonucleotide biosynthetic process"/>
    <property type="evidence" value="ECO:0007669"/>
    <property type="project" value="UniProtKB-KW"/>
</dbReference>
<dbReference type="Gene3D" id="1.10.620.20">
    <property type="entry name" value="Ribonucleotide Reductase, subunit A"/>
    <property type="match status" value="1"/>
</dbReference>
<dbReference type="GO" id="GO:0004748">
    <property type="term" value="F:ribonucleoside-diphosphate reductase activity, thioredoxin disulfide as acceptor"/>
    <property type="evidence" value="ECO:0007669"/>
    <property type="project" value="UniProtKB-EC"/>
</dbReference>
<dbReference type="InterPro" id="IPR000358">
    <property type="entry name" value="RNR_small_fam"/>
</dbReference>
<keyword evidence="2" id="KW-0215">Deoxyribonucleotide synthesis</keyword>
<keyword evidence="2 4" id="KW-0479">Metal-binding</keyword>
<sequence length="313" mass="35200">MNMSRVKYQWAVDIHEEMVANFWTEKKVPMGGDKQCYLTQLSPQERRAYDLALAFVSNLDGIQFNNLIQNIGQHVTAPEVSGALARQAAEEYMHVRVYQTMIEAVSLNPEEIYLAFEKDGLLAQKNAYIMGQSDILKGDPTPASFARAIVGNLILEGIYFYNAFLVFGSLAQNGKMLGSADNIKYIARDEGGTHLELFSHMHGTFREENPHLYDAQFYADAEALFRGAVELECTWGKHMVGSGIAGLTPSMMDAFPKHLANLRWQIVKPGAPDLYPGVVSPAPWFFQFFKVNGSRQNFFETTVVDYDQSGLEW</sequence>
<reference evidence="5 6" key="1">
    <citation type="submission" date="2019-10" db="EMBL/GenBank/DDBJ databases">
        <title>Complete genome sequence of Variovorax paradoxus 5C-2.</title>
        <authorList>
            <person name="Gogoleva N.E."/>
            <person name="Balkin A.S."/>
        </authorList>
    </citation>
    <scope>NUCLEOTIDE SEQUENCE [LARGE SCALE GENOMIC DNA]</scope>
    <source>
        <strain evidence="5 6">5C-2</strain>
    </source>
</reference>
<keyword evidence="2 4" id="KW-0408">Iron</keyword>
<evidence type="ECO:0000256" key="2">
    <source>
        <dbReference type="PIRNR" id="PIRNR000355"/>
    </source>
</evidence>
<feature type="binding site" evidence="4">
    <location>
        <position position="91"/>
    </location>
    <ligand>
        <name>Fe cation</name>
        <dbReference type="ChEBI" id="CHEBI:24875"/>
        <label>1</label>
    </ligand>
</feature>
<dbReference type="InterPro" id="IPR033909">
    <property type="entry name" value="RNR_small"/>
</dbReference>
<feature type="active site" evidence="3">
    <location>
        <position position="98"/>
    </location>
</feature>
<dbReference type="EC" id="1.17.4.1" evidence="2"/>